<accession>A0A1S8DIN7</accession>
<dbReference type="PANTHER" id="PTHR37011">
    <property type="entry name" value="POT FAMILY PEPTIDE TRANSPORT PROTEIN-RELATED"/>
    <property type="match status" value="1"/>
</dbReference>
<keyword evidence="2 7" id="KW-0732">Signal</keyword>
<dbReference type="AlphaFoldDB" id="A0A1S8DIN7"/>
<evidence type="ECO:0000313" key="9">
    <source>
        <dbReference type="EMBL" id="ONM44470.1"/>
    </source>
</evidence>
<dbReference type="InterPro" id="IPR047807">
    <property type="entry name" value="YgdI/YgdR-like_SH3-like"/>
</dbReference>
<keyword evidence="10" id="KW-1185">Reference proteome</keyword>
<evidence type="ECO:0000256" key="1">
    <source>
        <dbReference type="ARBA" id="ARBA00022475"/>
    </source>
</evidence>
<dbReference type="STRING" id="254161.SAMN05216256_12114"/>
<dbReference type="OrthoDB" id="6520455at2"/>
<keyword evidence="4" id="KW-0564">Palmitate</keyword>
<dbReference type="InterPro" id="IPR010920">
    <property type="entry name" value="LSM_dom_sf"/>
</dbReference>
<feature type="chain" id="PRO_5010570677" description="Lipoprotein YgdI/YgdR-like SH3-like domain-containing protein" evidence="7">
    <location>
        <begin position="22"/>
        <end position="72"/>
    </location>
</feature>
<feature type="signal peptide" evidence="7">
    <location>
        <begin position="1"/>
        <end position="21"/>
    </location>
</feature>
<gene>
    <name evidence="9" type="ORF">BXT89_07750</name>
</gene>
<sequence length="72" mass="8262">MKQLKLISIAILALFALTACGNDYLVRTTDGQIMEAEDKPEIDEETGMMEYEDATDRDRQIPQDEVKEIIER</sequence>
<dbReference type="NCBIfam" id="NF033216">
    <property type="entry name" value="lipo_YgdI_YgdR"/>
    <property type="match status" value="1"/>
</dbReference>
<evidence type="ECO:0000256" key="7">
    <source>
        <dbReference type="SAM" id="SignalP"/>
    </source>
</evidence>
<feature type="domain" description="Lipoprotein YgdI/YgdR-like SH3-like" evidence="8">
    <location>
        <begin position="23"/>
        <end position="71"/>
    </location>
</feature>
<evidence type="ECO:0000256" key="6">
    <source>
        <dbReference type="SAM" id="MobiDB-lite"/>
    </source>
</evidence>
<dbReference type="Proteomes" id="UP000242847">
    <property type="component" value="Unassembled WGS sequence"/>
</dbReference>
<name>A0A1S8DIN7_9GAMM</name>
<evidence type="ECO:0000313" key="10">
    <source>
        <dbReference type="Proteomes" id="UP000242847"/>
    </source>
</evidence>
<feature type="region of interest" description="Disordered" evidence="6">
    <location>
        <begin position="35"/>
        <end position="72"/>
    </location>
</feature>
<dbReference type="EMBL" id="MUBC01000013">
    <property type="protein sequence ID" value="ONM44470.1"/>
    <property type="molecule type" value="Genomic_DNA"/>
</dbReference>
<keyword evidence="3" id="KW-0472">Membrane</keyword>
<evidence type="ECO:0000256" key="3">
    <source>
        <dbReference type="ARBA" id="ARBA00023136"/>
    </source>
</evidence>
<reference evidence="9 10" key="1">
    <citation type="submission" date="2017-01" db="EMBL/GenBank/DDBJ databases">
        <title>Draft genome sequence of Pseudomonas pachastrellae type strain CCUG 46540T from a deep sea.</title>
        <authorList>
            <person name="Gomila M."/>
            <person name="Mulet M."/>
            <person name="Lalucat J."/>
            <person name="Garcia-Valdes E."/>
        </authorList>
    </citation>
    <scope>NUCLEOTIDE SEQUENCE [LARGE SCALE GENOMIC DNA]</scope>
    <source>
        <strain evidence="9 10">CCUG 46540</strain>
    </source>
</reference>
<evidence type="ECO:0000256" key="4">
    <source>
        <dbReference type="ARBA" id="ARBA00023139"/>
    </source>
</evidence>
<evidence type="ECO:0000256" key="2">
    <source>
        <dbReference type="ARBA" id="ARBA00022729"/>
    </source>
</evidence>
<organism evidence="9 10">
    <name type="scientific">Halopseudomonas pachastrellae</name>
    <dbReference type="NCBI Taxonomy" id="254161"/>
    <lineage>
        <taxon>Bacteria</taxon>
        <taxon>Pseudomonadati</taxon>
        <taxon>Pseudomonadota</taxon>
        <taxon>Gammaproteobacteria</taxon>
        <taxon>Pseudomonadales</taxon>
        <taxon>Pseudomonadaceae</taxon>
        <taxon>Halopseudomonas</taxon>
    </lineage>
</organism>
<dbReference type="PROSITE" id="PS51257">
    <property type="entry name" value="PROKAR_LIPOPROTEIN"/>
    <property type="match status" value="1"/>
</dbReference>
<proteinExistence type="predicted"/>
<dbReference type="Pfam" id="PF06004">
    <property type="entry name" value="DUF903"/>
    <property type="match status" value="1"/>
</dbReference>
<dbReference type="PANTHER" id="PTHR37011:SF1">
    <property type="entry name" value="POT FAMILY PEPTIDE TRANSPORT PROTEIN"/>
    <property type="match status" value="1"/>
</dbReference>
<dbReference type="Gene3D" id="2.30.30.100">
    <property type="match status" value="1"/>
</dbReference>
<dbReference type="InterPro" id="IPR010305">
    <property type="entry name" value="YgdI/YgdR-like"/>
</dbReference>
<comment type="caution">
    <text evidence="9">The sequence shown here is derived from an EMBL/GenBank/DDBJ whole genome shotgun (WGS) entry which is preliminary data.</text>
</comment>
<feature type="compositionally biased region" description="Basic and acidic residues" evidence="6">
    <location>
        <begin position="54"/>
        <end position="72"/>
    </location>
</feature>
<keyword evidence="5" id="KW-0449">Lipoprotein</keyword>
<feature type="compositionally biased region" description="Acidic residues" evidence="6">
    <location>
        <begin position="38"/>
        <end position="53"/>
    </location>
</feature>
<evidence type="ECO:0000256" key="5">
    <source>
        <dbReference type="ARBA" id="ARBA00023288"/>
    </source>
</evidence>
<keyword evidence="1" id="KW-1003">Cell membrane</keyword>
<dbReference type="RefSeq" id="WP_083726364.1">
    <property type="nucleotide sequence ID" value="NZ_FOUD01000021.1"/>
</dbReference>
<protein>
    <recommendedName>
        <fullName evidence="8">Lipoprotein YgdI/YgdR-like SH3-like domain-containing protein</fullName>
    </recommendedName>
</protein>
<dbReference type="SUPFAM" id="SSF50182">
    <property type="entry name" value="Sm-like ribonucleoproteins"/>
    <property type="match status" value="1"/>
</dbReference>
<evidence type="ECO:0000259" key="8">
    <source>
        <dbReference type="Pfam" id="PF06004"/>
    </source>
</evidence>